<keyword evidence="7" id="KW-0259">Enterobactin biosynthesis</keyword>
<evidence type="ECO:0000256" key="11">
    <source>
        <dbReference type="ARBA" id="ARBA00049191"/>
    </source>
</evidence>
<organism evidence="16 17">
    <name type="scientific">Photobacterium halotolerans</name>
    <dbReference type="NCBI Taxonomy" id="265726"/>
    <lineage>
        <taxon>Bacteria</taxon>
        <taxon>Pseudomonadati</taxon>
        <taxon>Pseudomonadota</taxon>
        <taxon>Gammaproteobacteria</taxon>
        <taxon>Vibrionales</taxon>
        <taxon>Vibrionaceae</taxon>
        <taxon>Photobacterium</taxon>
    </lineage>
</organism>
<gene>
    <name evidence="16" type="ORF">CAG72_16240</name>
</gene>
<dbReference type="GO" id="GO:0008897">
    <property type="term" value="F:holo-[acyl-carrier-protein] synthase activity"/>
    <property type="evidence" value="ECO:0007669"/>
    <property type="project" value="InterPro"/>
</dbReference>
<evidence type="ECO:0000256" key="3">
    <source>
        <dbReference type="ARBA" id="ARBA00008342"/>
    </source>
</evidence>
<comment type="function">
    <text evidence="1">Involved in the biosynthesis of the siderophore enterobactin (enterochelin), which is a macrocyclic trimeric lactone of N-(2,3-dihydroxybenzoyl)-serine. The serine trilactone serves as a scaffolding for the three catechol functionalities that provide hexadentate coordination for the tightly ligated iron(2+) atoms. Plays an essential role in the assembly of the enterobactin by catalyzing the transfer of the 4'-phosphopantetheine (Ppant) moiety from coenzyme A to the apo-domains of both EntB (ArCP domain) and EntF (PCP domain) to yield their holo-forms which make them competent for the activation of 2,3-dihydroxybenzoate (DHB) and L-serine, respectively.</text>
</comment>
<accession>A0A7X4WDK3</accession>
<comment type="cofactor">
    <cofactor evidence="13">
        <name>Mg(2+)</name>
        <dbReference type="ChEBI" id="CHEBI:18420"/>
    </cofactor>
</comment>
<dbReference type="InterPro" id="IPR008278">
    <property type="entry name" value="4-PPantetheinyl_Trfase_dom"/>
</dbReference>
<feature type="binding site" evidence="13">
    <location>
        <position position="124"/>
    </location>
    <ligand>
        <name>Mg(2+)</name>
        <dbReference type="ChEBI" id="CHEBI:18420"/>
    </ligand>
</feature>
<feature type="binding site" evidence="12">
    <location>
        <position position="172"/>
    </location>
    <ligand>
        <name>CoA</name>
        <dbReference type="ChEBI" id="CHEBI:57287"/>
    </ligand>
</feature>
<evidence type="ECO:0000256" key="4">
    <source>
        <dbReference type="ARBA" id="ARBA00011503"/>
    </source>
</evidence>
<evidence type="ECO:0000256" key="13">
    <source>
        <dbReference type="PIRSR" id="PIRSR603542-2"/>
    </source>
</evidence>
<feature type="binding site" evidence="12">
    <location>
        <position position="168"/>
    </location>
    <ligand>
        <name>CoA</name>
        <dbReference type="ChEBI" id="CHEBI:57287"/>
    </ligand>
</feature>
<dbReference type="UniPathway" id="UPA00017"/>
<sequence>MITPSAFFQPLHSVTLPGCGTEVLLAGFDLHHYSPSLFTQLGVKMPDAISRAVPKRQAEFLAGRYLAQQLLKKRGIAPVEIAVGDNRAPVWPQGLTGSISHHDQLAACVMCSQHHEQAGVGLDIELPIKADIVPGMQGVVVNKQELARLPIDEQNAIWLMTLMFSAKESIFKALYPQVQRYFDFLDVSFLGMDDQWLYFELNTELAGSLPSGRQGKVHYSRMAESALTFTRSEYFTDNNYHY</sequence>
<dbReference type="SUPFAM" id="SSF56214">
    <property type="entry name" value="4'-phosphopantetheinyl transferase"/>
    <property type="match status" value="1"/>
</dbReference>
<dbReference type="InterPro" id="IPR037143">
    <property type="entry name" value="4-PPantetheinyl_Trfase_dom_sf"/>
</dbReference>
<evidence type="ECO:0000256" key="10">
    <source>
        <dbReference type="ARBA" id="ARBA00049176"/>
    </source>
</evidence>
<dbReference type="RefSeq" id="WP_161446266.1">
    <property type="nucleotide sequence ID" value="NZ_WXWW01000234.1"/>
</dbReference>
<proteinExistence type="inferred from homology"/>
<name>A0A7X4WDK3_9GAMM</name>
<dbReference type="GO" id="GO:0005886">
    <property type="term" value="C:plasma membrane"/>
    <property type="evidence" value="ECO:0007669"/>
    <property type="project" value="TreeGrafter"/>
</dbReference>
<evidence type="ECO:0000256" key="5">
    <source>
        <dbReference type="ARBA" id="ARBA00019087"/>
    </source>
</evidence>
<dbReference type="GO" id="GO:0009366">
    <property type="term" value="C:enterobactin synthetase complex"/>
    <property type="evidence" value="ECO:0007669"/>
    <property type="project" value="InterPro"/>
</dbReference>
<evidence type="ECO:0000313" key="17">
    <source>
        <dbReference type="Proteomes" id="UP000465712"/>
    </source>
</evidence>
<feature type="binding site" evidence="13">
    <location>
        <position position="123"/>
    </location>
    <ligand>
        <name>Mg(2+)</name>
        <dbReference type="ChEBI" id="CHEBI:18420"/>
    </ligand>
</feature>
<dbReference type="PRINTS" id="PR01399">
    <property type="entry name" value="ENTSNTHTASED"/>
</dbReference>
<feature type="binding site" evidence="12">
    <location>
        <position position="64"/>
    </location>
    <ligand>
        <name>CoA</name>
        <dbReference type="ChEBI" id="CHEBI:57287"/>
    </ligand>
</feature>
<dbReference type="Gene3D" id="3.90.470.20">
    <property type="entry name" value="4'-phosphopantetheinyl transferase domain"/>
    <property type="match status" value="1"/>
</dbReference>
<feature type="binding site" evidence="12">
    <location>
        <position position="56"/>
    </location>
    <ligand>
        <name>CoA</name>
        <dbReference type="ChEBI" id="CHEBI:57287"/>
    </ligand>
</feature>
<evidence type="ECO:0000256" key="2">
    <source>
        <dbReference type="ARBA" id="ARBA00004993"/>
    </source>
</evidence>
<evidence type="ECO:0000256" key="12">
    <source>
        <dbReference type="PIRSR" id="PIRSR603542-1"/>
    </source>
</evidence>
<comment type="caution">
    <text evidence="16">The sequence shown here is derived from an EMBL/GenBank/DDBJ whole genome shotgun (WGS) entry which is preliminary data.</text>
</comment>
<feature type="binding site" evidence="13">
    <location>
        <position position="125"/>
    </location>
    <ligand>
        <name>Mg(2+)</name>
        <dbReference type="ChEBI" id="CHEBI:18420"/>
    </ligand>
</feature>
<comment type="catalytic activity">
    <reaction evidence="10">
        <text>apo-[aryl-carrier protein] + CoA = holo-[aryl-carrier protein] + adenosine 3',5'-bisphosphate + H(+)</text>
        <dbReference type="Rhea" id="RHEA:48404"/>
        <dbReference type="Rhea" id="RHEA-COMP:15903"/>
        <dbReference type="Rhea" id="RHEA-COMP:17557"/>
        <dbReference type="ChEBI" id="CHEBI:15378"/>
        <dbReference type="ChEBI" id="CHEBI:29999"/>
        <dbReference type="ChEBI" id="CHEBI:57287"/>
        <dbReference type="ChEBI" id="CHEBI:58343"/>
        <dbReference type="ChEBI" id="CHEBI:64479"/>
    </reaction>
</comment>
<dbReference type="EMBL" id="WXWW01000234">
    <property type="protein sequence ID" value="NAW66749.1"/>
    <property type="molecule type" value="Genomic_DNA"/>
</dbReference>
<evidence type="ECO:0000256" key="9">
    <source>
        <dbReference type="ARBA" id="ARBA00031996"/>
    </source>
</evidence>
<dbReference type="PANTHER" id="PTHR38096">
    <property type="entry name" value="ENTEROBACTIN SYNTHASE COMPONENT D"/>
    <property type="match status" value="1"/>
</dbReference>
<evidence type="ECO:0000313" key="16">
    <source>
        <dbReference type="EMBL" id="NAW66749.1"/>
    </source>
</evidence>
<dbReference type="GO" id="GO:0009239">
    <property type="term" value="P:enterobactin biosynthetic process"/>
    <property type="evidence" value="ECO:0007669"/>
    <property type="project" value="UniProtKB-UniPathway"/>
</dbReference>
<dbReference type="GO" id="GO:0000287">
    <property type="term" value="F:magnesium ion binding"/>
    <property type="evidence" value="ECO:0007669"/>
    <property type="project" value="InterPro"/>
</dbReference>
<feature type="domain" description="4'-phosphopantetheinyl transferase N-terminal" evidence="15">
    <location>
        <begin position="48"/>
        <end position="110"/>
    </location>
</feature>
<comment type="catalytic activity">
    <reaction evidence="11">
        <text>apo-[peptidyl-carrier protein] + CoA = holo-[peptidyl-carrier protein] + adenosine 3',5'-bisphosphate + H(+)</text>
        <dbReference type="Rhea" id="RHEA:46228"/>
        <dbReference type="Rhea" id="RHEA-COMP:11479"/>
        <dbReference type="Rhea" id="RHEA-COMP:11480"/>
        <dbReference type="ChEBI" id="CHEBI:15378"/>
        <dbReference type="ChEBI" id="CHEBI:29999"/>
        <dbReference type="ChEBI" id="CHEBI:57287"/>
        <dbReference type="ChEBI" id="CHEBI:58343"/>
        <dbReference type="ChEBI" id="CHEBI:64479"/>
    </reaction>
</comment>
<dbReference type="InterPro" id="IPR003542">
    <property type="entry name" value="Enbac_synth_compD-like"/>
</dbReference>
<evidence type="ECO:0000256" key="7">
    <source>
        <dbReference type="ARBA" id="ARBA00023191"/>
    </source>
</evidence>
<reference evidence="16 17" key="1">
    <citation type="submission" date="2017-05" db="EMBL/GenBank/DDBJ databases">
        <title>High clonality and local adaptation shapes Vibrionaceae linages within an endangered oasis.</title>
        <authorList>
            <person name="Vazquez-Rosas-Landa M."/>
        </authorList>
    </citation>
    <scope>NUCLEOTIDE SEQUENCE [LARGE SCALE GENOMIC DNA]</scope>
    <source>
        <strain evidence="16 17">P46_P4S1P180</strain>
    </source>
</reference>
<keyword evidence="13" id="KW-0460">Magnesium</keyword>
<evidence type="ECO:0000256" key="1">
    <source>
        <dbReference type="ARBA" id="ARBA00003937"/>
    </source>
</evidence>
<feature type="domain" description="4'-phosphopantetheinyl transferase" evidence="14">
    <location>
        <begin position="119"/>
        <end position="202"/>
    </location>
</feature>
<keyword evidence="13" id="KW-0479">Metal-binding</keyword>
<comment type="pathway">
    <text evidence="2">Siderophore biosynthesis; enterobactin biosynthesis.</text>
</comment>
<evidence type="ECO:0000259" key="14">
    <source>
        <dbReference type="Pfam" id="PF01648"/>
    </source>
</evidence>
<keyword evidence="6 16" id="KW-0808">Transferase</keyword>
<dbReference type="InterPro" id="IPR041354">
    <property type="entry name" value="4PPT_N"/>
</dbReference>
<evidence type="ECO:0000259" key="15">
    <source>
        <dbReference type="Pfam" id="PF17837"/>
    </source>
</evidence>
<protein>
    <recommendedName>
        <fullName evidence="5">Enterobactin synthase component D</fullName>
    </recommendedName>
    <alternativeName>
        <fullName evidence="8">4'-phosphopantetheinyl transferase EntD</fullName>
    </alternativeName>
    <alternativeName>
        <fullName evidence="9">Enterochelin synthase D</fullName>
    </alternativeName>
</protein>
<feature type="binding site" evidence="12">
    <location>
        <position position="123"/>
    </location>
    <ligand>
        <name>CoA</name>
        <dbReference type="ChEBI" id="CHEBI:57287"/>
    </ligand>
</feature>
<dbReference type="PANTHER" id="PTHR38096:SF1">
    <property type="entry name" value="ENTEROBACTIN SYNTHASE COMPONENT D"/>
    <property type="match status" value="1"/>
</dbReference>
<dbReference type="Pfam" id="PF01648">
    <property type="entry name" value="ACPS"/>
    <property type="match status" value="1"/>
</dbReference>
<comment type="subunit">
    <text evidence="4">EntB, EntD, EntE, and EntF form a multienzyme complex called enterobactin synthase.</text>
</comment>
<comment type="similarity">
    <text evidence="3">Belongs to the P-Pant transferase superfamily. EntD family.</text>
</comment>
<evidence type="ECO:0000256" key="6">
    <source>
        <dbReference type="ARBA" id="ARBA00022679"/>
    </source>
</evidence>
<dbReference type="Pfam" id="PF17837">
    <property type="entry name" value="4PPT_N"/>
    <property type="match status" value="1"/>
</dbReference>
<dbReference type="AlphaFoldDB" id="A0A7X4WDK3"/>
<dbReference type="Proteomes" id="UP000465712">
    <property type="component" value="Unassembled WGS sequence"/>
</dbReference>
<feature type="binding site" evidence="12">
    <location>
        <begin position="100"/>
        <end position="101"/>
    </location>
    <ligand>
        <name>CoA</name>
        <dbReference type="ChEBI" id="CHEBI:57287"/>
    </ligand>
</feature>
<evidence type="ECO:0000256" key="8">
    <source>
        <dbReference type="ARBA" id="ARBA00029894"/>
    </source>
</evidence>